<dbReference type="InterPro" id="IPR014347">
    <property type="entry name" value="Tautomerase/MIF_sf"/>
</dbReference>
<sequence length="114" mass="12950">MPHFIIHTNTKAIQSVDAQTILKTVHKQAVSSGLFDENDIKVRLVPFEKSLVAGKPDNDFIHVFGYIMGGRSTAQKSKLSEAIVKKLDELLNTENIAMNVYDFEPQTYFHRKMI</sequence>
<protein>
    <submittedName>
        <fullName evidence="1">5-carboxymethyl-2-hydroxymuconate isomerase</fullName>
    </submittedName>
</protein>
<proteinExistence type="predicted"/>
<accession>A0A239LAZ9</accession>
<dbReference type="PANTHER" id="PTHR37950:SF1">
    <property type="entry name" value="4-HYDROXYPHENYLACETATE CATABOLISM PROTEIN"/>
    <property type="match status" value="1"/>
</dbReference>
<keyword evidence="1" id="KW-0413">Isomerase</keyword>
<keyword evidence="2" id="KW-1185">Reference proteome</keyword>
<dbReference type="Proteomes" id="UP000198393">
    <property type="component" value="Unassembled WGS sequence"/>
</dbReference>
<dbReference type="RefSeq" id="WP_089357807.1">
    <property type="nucleotide sequence ID" value="NZ_FZPD01000005.1"/>
</dbReference>
<dbReference type="Pfam" id="PF02962">
    <property type="entry name" value="CHMI"/>
    <property type="match status" value="1"/>
</dbReference>
<name>A0A239LAZ9_EKHLU</name>
<organism evidence="1 2">
    <name type="scientific">Ekhidna lutea</name>
    <dbReference type="NCBI Taxonomy" id="447679"/>
    <lineage>
        <taxon>Bacteria</taxon>
        <taxon>Pseudomonadati</taxon>
        <taxon>Bacteroidota</taxon>
        <taxon>Cytophagia</taxon>
        <taxon>Cytophagales</taxon>
        <taxon>Reichenbachiellaceae</taxon>
        <taxon>Ekhidna</taxon>
    </lineage>
</organism>
<evidence type="ECO:0000313" key="1">
    <source>
        <dbReference type="EMBL" id="SNT27806.1"/>
    </source>
</evidence>
<dbReference type="EMBL" id="FZPD01000005">
    <property type="protein sequence ID" value="SNT27806.1"/>
    <property type="molecule type" value="Genomic_DNA"/>
</dbReference>
<dbReference type="Gene3D" id="3.30.429.10">
    <property type="entry name" value="Macrophage Migration Inhibitory Factor"/>
    <property type="match status" value="1"/>
</dbReference>
<dbReference type="InterPro" id="IPR004220">
    <property type="entry name" value="5-COMe_2-OHmuconate_Isoase"/>
</dbReference>
<dbReference type="OrthoDB" id="9814215at2"/>
<dbReference type="CDD" id="cd00580">
    <property type="entry name" value="CHMI"/>
    <property type="match status" value="1"/>
</dbReference>
<gene>
    <name evidence="1" type="ORF">SAMN05421640_3128</name>
</gene>
<reference evidence="1 2" key="1">
    <citation type="submission" date="2017-06" db="EMBL/GenBank/DDBJ databases">
        <authorList>
            <person name="Kim H.J."/>
            <person name="Triplett B.A."/>
        </authorList>
    </citation>
    <scope>NUCLEOTIDE SEQUENCE [LARGE SCALE GENOMIC DNA]</scope>
    <source>
        <strain evidence="1 2">DSM 19307</strain>
    </source>
</reference>
<evidence type="ECO:0000313" key="2">
    <source>
        <dbReference type="Proteomes" id="UP000198393"/>
    </source>
</evidence>
<dbReference type="PANTHER" id="PTHR37950">
    <property type="entry name" value="4-HYDROXYPHENYLACETATE CATABOLISM PROTEIN"/>
    <property type="match status" value="1"/>
</dbReference>
<dbReference type="AlphaFoldDB" id="A0A239LAZ9"/>
<dbReference type="GO" id="GO:0008704">
    <property type="term" value="F:5-carboxymethyl-2-hydroxymuconate delta-isomerase activity"/>
    <property type="evidence" value="ECO:0007669"/>
    <property type="project" value="InterPro"/>
</dbReference>
<dbReference type="SUPFAM" id="SSF55331">
    <property type="entry name" value="Tautomerase/MIF"/>
    <property type="match status" value="1"/>
</dbReference>